<protein>
    <submittedName>
        <fullName evidence="1">Uncharacterized protein</fullName>
    </submittedName>
</protein>
<dbReference type="AlphaFoldDB" id="A0A1N7RWH6"/>
<evidence type="ECO:0000313" key="1">
    <source>
        <dbReference type="EMBL" id="SIT39465.1"/>
    </source>
</evidence>
<sequence>MRSRRQCSQDLTRWRQCRKNATSSCPQEITRVDKVCVLGSHSGNTYYQKWRYNLGCTCNVERILGQKASSFKPASSMWYINEPQFRENH</sequence>
<name>A0A1N7RWH6_9BURK</name>
<gene>
    <name evidence="1" type="ORF">BN2476_230014</name>
</gene>
<reference evidence="1" key="1">
    <citation type="submission" date="2016-12" db="EMBL/GenBank/DDBJ databases">
        <authorList>
            <person name="Moulin L."/>
        </authorList>
    </citation>
    <scope>NUCLEOTIDE SEQUENCE [LARGE SCALE GENOMIC DNA]</scope>
    <source>
        <strain evidence="1">STM 7183</strain>
    </source>
</reference>
<dbReference type="EMBL" id="CYGY02000023">
    <property type="protein sequence ID" value="SIT39465.1"/>
    <property type="molecule type" value="Genomic_DNA"/>
</dbReference>
<organism evidence="1 2">
    <name type="scientific">Paraburkholderia piptadeniae</name>
    <dbReference type="NCBI Taxonomy" id="1701573"/>
    <lineage>
        <taxon>Bacteria</taxon>
        <taxon>Pseudomonadati</taxon>
        <taxon>Pseudomonadota</taxon>
        <taxon>Betaproteobacteria</taxon>
        <taxon>Burkholderiales</taxon>
        <taxon>Burkholderiaceae</taxon>
        <taxon>Paraburkholderia</taxon>
    </lineage>
</organism>
<dbReference type="Proteomes" id="UP000195569">
    <property type="component" value="Unassembled WGS sequence"/>
</dbReference>
<keyword evidence="2" id="KW-1185">Reference proteome</keyword>
<comment type="caution">
    <text evidence="1">The sequence shown here is derived from an EMBL/GenBank/DDBJ whole genome shotgun (WGS) entry which is preliminary data.</text>
</comment>
<proteinExistence type="predicted"/>
<accession>A0A1N7RWH6</accession>
<evidence type="ECO:0000313" key="2">
    <source>
        <dbReference type="Proteomes" id="UP000195569"/>
    </source>
</evidence>